<reference evidence="2 3" key="1">
    <citation type="submission" date="2019-12" db="EMBL/GenBank/DDBJ databases">
        <title>Chitinophaga sp. strain ysch24 (GDMCC 1.1355), whole genome shotgun sequence.</title>
        <authorList>
            <person name="Zhang X."/>
        </authorList>
    </citation>
    <scope>NUCLEOTIDE SEQUENCE [LARGE SCALE GENOMIC DNA]</scope>
    <source>
        <strain evidence="3">ysch24</strain>
    </source>
</reference>
<keyword evidence="1" id="KW-0732">Signal</keyword>
<gene>
    <name evidence="2" type="ORF">GO493_05460</name>
</gene>
<comment type="caution">
    <text evidence="2">The sequence shown here is derived from an EMBL/GenBank/DDBJ whole genome shotgun (WGS) entry which is preliminary data.</text>
</comment>
<name>A0A7K1U006_9BACT</name>
<feature type="chain" id="PRO_5029905898" evidence="1">
    <location>
        <begin position="25"/>
        <end position="213"/>
    </location>
</feature>
<dbReference type="RefSeq" id="WP_157305081.1">
    <property type="nucleotide sequence ID" value="NZ_WRXN01000001.1"/>
</dbReference>
<keyword evidence="3" id="KW-1185">Reference proteome</keyword>
<evidence type="ECO:0000256" key="1">
    <source>
        <dbReference type="SAM" id="SignalP"/>
    </source>
</evidence>
<sequence length="213" mass="24697">MKRKIIVVALGMLLTITLVPNRSAGQSHEIQQLLLNVEKLDQLRQILDQMYKGYQVLSQGYQKIKNITSGNFQLHQVFLDGLLLVSPEVRKYRRIPDIISSQLELLKEYKAAYRNFRESGQFSSRELDYLYKVYNGLLKESGDQLEELAMIITDSKLRMSDAERIAGIDRIFKSMEGKLSFLRDFNQQYTVLALQRSHNRKDINITGDLHGVR</sequence>
<evidence type="ECO:0000313" key="2">
    <source>
        <dbReference type="EMBL" id="MVT07699.1"/>
    </source>
</evidence>
<dbReference type="EMBL" id="WRXN01000001">
    <property type="protein sequence ID" value="MVT07699.1"/>
    <property type="molecule type" value="Genomic_DNA"/>
</dbReference>
<accession>A0A7K1U006</accession>
<organism evidence="2 3">
    <name type="scientific">Chitinophaga tropicalis</name>
    <dbReference type="NCBI Taxonomy" id="2683588"/>
    <lineage>
        <taxon>Bacteria</taxon>
        <taxon>Pseudomonadati</taxon>
        <taxon>Bacteroidota</taxon>
        <taxon>Chitinophagia</taxon>
        <taxon>Chitinophagales</taxon>
        <taxon>Chitinophagaceae</taxon>
        <taxon>Chitinophaga</taxon>
    </lineage>
</organism>
<evidence type="ECO:0000313" key="3">
    <source>
        <dbReference type="Proteomes" id="UP000461730"/>
    </source>
</evidence>
<proteinExistence type="predicted"/>
<feature type="signal peptide" evidence="1">
    <location>
        <begin position="1"/>
        <end position="24"/>
    </location>
</feature>
<protein>
    <submittedName>
        <fullName evidence="2">TerB family tellurite resistance protein</fullName>
    </submittedName>
</protein>
<dbReference type="AlphaFoldDB" id="A0A7K1U006"/>
<dbReference type="Proteomes" id="UP000461730">
    <property type="component" value="Unassembled WGS sequence"/>
</dbReference>